<keyword evidence="5 10" id="KW-0812">Transmembrane</keyword>
<evidence type="ECO:0000256" key="7">
    <source>
        <dbReference type="ARBA" id="ARBA00022840"/>
    </source>
</evidence>
<dbReference type="SUPFAM" id="SSF52540">
    <property type="entry name" value="P-loop containing nucleoside triphosphate hydrolases"/>
    <property type="match status" value="1"/>
</dbReference>
<evidence type="ECO:0000256" key="1">
    <source>
        <dbReference type="ARBA" id="ARBA00004141"/>
    </source>
</evidence>
<dbReference type="GO" id="GO:0015421">
    <property type="term" value="F:ABC-type oligopeptide transporter activity"/>
    <property type="evidence" value="ECO:0007669"/>
    <property type="project" value="TreeGrafter"/>
</dbReference>
<keyword evidence="3" id="KW-1003">Cell membrane</keyword>
<accession>A0A6J7UN25</accession>
<keyword evidence="8 10" id="KW-1133">Transmembrane helix</keyword>
<dbReference type="PANTHER" id="PTHR43394">
    <property type="entry name" value="ATP-DEPENDENT PERMEASE MDL1, MITOCHONDRIAL"/>
    <property type="match status" value="1"/>
</dbReference>
<dbReference type="Gene3D" id="1.20.1560.10">
    <property type="entry name" value="ABC transporter type 1, transmembrane domain"/>
    <property type="match status" value="1"/>
</dbReference>
<dbReference type="Pfam" id="PF00664">
    <property type="entry name" value="ABC_membrane"/>
    <property type="match status" value="1"/>
</dbReference>
<proteinExistence type="predicted"/>
<keyword evidence="6" id="KW-0547">Nucleotide-binding</keyword>
<keyword evidence="2" id="KW-0813">Transport</keyword>
<dbReference type="PROSITE" id="PS50893">
    <property type="entry name" value="ABC_TRANSPORTER_2"/>
    <property type="match status" value="1"/>
</dbReference>
<dbReference type="CDD" id="cd18546">
    <property type="entry name" value="ABC_6TM_Rv0194_D2_like"/>
    <property type="match status" value="1"/>
</dbReference>
<dbReference type="InterPro" id="IPR039421">
    <property type="entry name" value="Type_1_exporter"/>
</dbReference>
<protein>
    <submittedName>
        <fullName evidence="13">Unannotated protein</fullName>
    </submittedName>
</protein>
<evidence type="ECO:0000256" key="4">
    <source>
        <dbReference type="ARBA" id="ARBA00022519"/>
    </source>
</evidence>
<dbReference type="SMART" id="SM00382">
    <property type="entry name" value="AAA"/>
    <property type="match status" value="1"/>
</dbReference>
<comment type="subcellular location">
    <subcellularLocation>
        <location evidence="1">Membrane</location>
        <topology evidence="1">Multi-pass membrane protein</topology>
    </subcellularLocation>
</comment>
<dbReference type="InterPro" id="IPR036640">
    <property type="entry name" value="ABC1_TM_sf"/>
</dbReference>
<gene>
    <name evidence="13" type="ORF">UFOPK4347_01158</name>
</gene>
<evidence type="ECO:0000256" key="5">
    <source>
        <dbReference type="ARBA" id="ARBA00022692"/>
    </source>
</evidence>
<feature type="transmembrane region" description="Helical" evidence="10">
    <location>
        <begin position="288"/>
        <end position="304"/>
    </location>
</feature>
<keyword evidence="7" id="KW-0067">ATP-binding</keyword>
<evidence type="ECO:0000259" key="12">
    <source>
        <dbReference type="PROSITE" id="PS50929"/>
    </source>
</evidence>
<keyword evidence="4" id="KW-0997">Cell inner membrane</keyword>
<feature type="transmembrane region" description="Helical" evidence="10">
    <location>
        <begin position="147"/>
        <end position="170"/>
    </location>
</feature>
<dbReference type="InterPro" id="IPR017871">
    <property type="entry name" value="ABC_transporter-like_CS"/>
</dbReference>
<dbReference type="GO" id="GO:0016020">
    <property type="term" value="C:membrane"/>
    <property type="evidence" value="ECO:0007669"/>
    <property type="project" value="UniProtKB-SubCell"/>
</dbReference>
<dbReference type="InterPro" id="IPR003593">
    <property type="entry name" value="AAA+_ATPase"/>
</dbReference>
<dbReference type="FunFam" id="3.40.50.300:FF:001001">
    <property type="entry name" value="Multidrug ABC transporter ATP-binding protein"/>
    <property type="match status" value="1"/>
</dbReference>
<dbReference type="Pfam" id="PF00005">
    <property type="entry name" value="ABC_tran"/>
    <property type="match status" value="1"/>
</dbReference>
<feature type="transmembrane region" description="Helical" evidence="10">
    <location>
        <begin position="176"/>
        <end position="194"/>
    </location>
</feature>
<evidence type="ECO:0000256" key="9">
    <source>
        <dbReference type="ARBA" id="ARBA00023136"/>
    </source>
</evidence>
<evidence type="ECO:0000256" key="10">
    <source>
        <dbReference type="SAM" id="Phobius"/>
    </source>
</evidence>
<dbReference type="Gene3D" id="3.40.50.300">
    <property type="entry name" value="P-loop containing nucleotide triphosphate hydrolases"/>
    <property type="match status" value="1"/>
</dbReference>
<dbReference type="PROSITE" id="PS00211">
    <property type="entry name" value="ABC_TRANSPORTER_1"/>
    <property type="match status" value="1"/>
</dbReference>
<dbReference type="PANTHER" id="PTHR43394:SF1">
    <property type="entry name" value="ATP-BINDING CASSETTE SUB-FAMILY B MEMBER 10, MITOCHONDRIAL"/>
    <property type="match status" value="1"/>
</dbReference>
<dbReference type="SUPFAM" id="SSF90123">
    <property type="entry name" value="ABC transporter transmembrane region"/>
    <property type="match status" value="1"/>
</dbReference>
<evidence type="ECO:0000256" key="2">
    <source>
        <dbReference type="ARBA" id="ARBA00022448"/>
    </source>
</evidence>
<dbReference type="GO" id="GO:0005524">
    <property type="term" value="F:ATP binding"/>
    <property type="evidence" value="ECO:0007669"/>
    <property type="project" value="UniProtKB-KW"/>
</dbReference>
<feature type="transmembrane region" description="Helical" evidence="10">
    <location>
        <begin position="258"/>
        <end position="282"/>
    </location>
</feature>
<dbReference type="GO" id="GO:0016887">
    <property type="term" value="F:ATP hydrolysis activity"/>
    <property type="evidence" value="ECO:0007669"/>
    <property type="project" value="InterPro"/>
</dbReference>
<dbReference type="AlphaFoldDB" id="A0A6J7UN25"/>
<dbReference type="InterPro" id="IPR011527">
    <property type="entry name" value="ABC1_TM_dom"/>
</dbReference>
<evidence type="ECO:0000256" key="3">
    <source>
        <dbReference type="ARBA" id="ARBA00022475"/>
    </source>
</evidence>
<evidence type="ECO:0000256" key="6">
    <source>
        <dbReference type="ARBA" id="ARBA00022741"/>
    </source>
</evidence>
<feature type="domain" description="ABC transporter" evidence="11">
    <location>
        <begin position="352"/>
        <end position="587"/>
    </location>
</feature>
<feature type="transmembrane region" description="Helical" evidence="10">
    <location>
        <begin position="37"/>
        <end position="57"/>
    </location>
</feature>
<evidence type="ECO:0000256" key="8">
    <source>
        <dbReference type="ARBA" id="ARBA00022989"/>
    </source>
</evidence>
<dbReference type="PROSITE" id="PS50929">
    <property type="entry name" value="ABC_TM1F"/>
    <property type="match status" value="1"/>
</dbReference>
<sequence>MWGGGAVSAEDRVSRDEARNLLRRTLAMAAPFRKTMVAALSCVIAVTLCTLAGPVLVRHGIDAGIRAKNTRSLNISVIAYIAVTCIAYCFGRAQYIFINRAGENLLRVLRLRVFSQMQKQSMAFYDREKAGVLVARMTADIESMSELVQWGLLQFISAGFLLFLAVILLFTLSWELTFVALLVMPVIFAASIKFQRDSNKAYLDVRERVGANLSALQEGITGVRVIQAYAREEEQVRRFRASNNALYKSHMHSVKVSMWYFGLVEFSGIFASALIVGMGGWLVHRGSVSVGTVVAFVLLLANLFDPVQQLSQLYNTMQSAGAALKKLYGIMDAEPDVNESISAVDLPEHGDLVVSGTTFTYATGAQPALRNVSIAVPNGKRLALVGPTGAGKSTLAKLMARLYDPNEGSITYGGVNLRDATMQSLRERIVVVPQEGFLFNGTIRENLRIAKSEATDAEIESALRALGVYERFMAFPEGLDTEVHERGSRLSAGERQLVSLARAALVDPAVLVLDEATSNLDPGTEKDVEAALEALMQGRSVVVVAHRLTTVQRADAIGVVDHAELVEWGTHSELVQKNGKYAALVNAWNASQPTR</sequence>
<dbReference type="InterPro" id="IPR003439">
    <property type="entry name" value="ABC_transporter-like_ATP-bd"/>
</dbReference>
<keyword evidence="9 10" id="KW-0472">Membrane</keyword>
<name>A0A6J7UN25_9ZZZZ</name>
<dbReference type="InterPro" id="IPR027417">
    <property type="entry name" value="P-loop_NTPase"/>
</dbReference>
<evidence type="ECO:0000259" key="11">
    <source>
        <dbReference type="PROSITE" id="PS50893"/>
    </source>
</evidence>
<organism evidence="13">
    <name type="scientific">freshwater metagenome</name>
    <dbReference type="NCBI Taxonomy" id="449393"/>
    <lineage>
        <taxon>unclassified sequences</taxon>
        <taxon>metagenomes</taxon>
        <taxon>ecological metagenomes</taxon>
    </lineage>
</organism>
<reference evidence="13" key="1">
    <citation type="submission" date="2020-05" db="EMBL/GenBank/DDBJ databases">
        <authorList>
            <person name="Chiriac C."/>
            <person name="Salcher M."/>
            <person name="Ghai R."/>
            <person name="Kavagutti S V."/>
        </authorList>
    </citation>
    <scope>NUCLEOTIDE SEQUENCE</scope>
</reference>
<feature type="domain" description="ABC transmembrane type-1" evidence="12">
    <location>
        <begin position="37"/>
        <end position="319"/>
    </location>
</feature>
<dbReference type="EMBL" id="CAFBQU010000031">
    <property type="protein sequence ID" value="CAB5066346.1"/>
    <property type="molecule type" value="Genomic_DNA"/>
</dbReference>
<feature type="transmembrane region" description="Helical" evidence="10">
    <location>
        <begin position="77"/>
        <end position="98"/>
    </location>
</feature>
<evidence type="ECO:0000313" key="13">
    <source>
        <dbReference type="EMBL" id="CAB5066346.1"/>
    </source>
</evidence>